<comment type="caution">
    <text evidence="1">The sequence shown here is derived from an EMBL/GenBank/DDBJ whole genome shotgun (WGS) entry which is preliminary data.</text>
</comment>
<dbReference type="RefSeq" id="WP_039141807.1">
    <property type="nucleotide sequence ID" value="NZ_JSVC01000019.1"/>
</dbReference>
<dbReference type="Proteomes" id="UP000031408">
    <property type="component" value="Unassembled WGS sequence"/>
</dbReference>
<dbReference type="AlphaFoldDB" id="A0A0C1L168"/>
<reference evidence="1 2" key="1">
    <citation type="submission" date="2014-11" db="EMBL/GenBank/DDBJ databases">
        <title>Genome sequence of Flavihumibacter solisilvae 3-3.</title>
        <authorList>
            <person name="Zhou G."/>
            <person name="Li M."/>
            <person name="Wang G."/>
        </authorList>
    </citation>
    <scope>NUCLEOTIDE SEQUENCE [LARGE SCALE GENOMIC DNA]</scope>
    <source>
        <strain evidence="1 2">3-3</strain>
    </source>
</reference>
<dbReference type="InterPro" id="IPR046525">
    <property type="entry name" value="DUF6702"/>
</dbReference>
<organism evidence="1 2">
    <name type="scientific">Flavihumibacter solisilvae</name>
    <dbReference type="NCBI Taxonomy" id="1349421"/>
    <lineage>
        <taxon>Bacteria</taxon>
        <taxon>Pseudomonadati</taxon>
        <taxon>Bacteroidota</taxon>
        <taxon>Chitinophagia</taxon>
        <taxon>Chitinophagales</taxon>
        <taxon>Chitinophagaceae</taxon>
        <taxon>Flavihumibacter</taxon>
    </lineage>
</organism>
<evidence type="ECO:0000313" key="2">
    <source>
        <dbReference type="Proteomes" id="UP000031408"/>
    </source>
</evidence>
<name>A0A0C1L168_9BACT</name>
<protein>
    <submittedName>
        <fullName evidence="1">Uncharacterized protein</fullName>
    </submittedName>
</protein>
<dbReference type="STRING" id="1349421.OI18_16460"/>
<dbReference type="OrthoDB" id="5735516at2"/>
<gene>
    <name evidence="1" type="ORF">OI18_16460</name>
</gene>
<accession>A0A0C1L168</accession>
<sequence length="162" mass="18712">MAAILFKWLMTGMVAIMHPFYVSVTDISHNDKDKTLEISVKLFIDDFETSLGKTYNQPVDLGQPKDAAKVNQQIFEYLQQHLQVSVNGKPVRLEFVGYERERESAWCYVQVNEVNSVSEIQVRNTLLYDSFDKQINIMHVNTKGVRKSTRLNYPDNVAKFGF</sequence>
<proteinExistence type="predicted"/>
<dbReference type="Pfam" id="PF20420">
    <property type="entry name" value="DUF6702"/>
    <property type="match status" value="1"/>
</dbReference>
<evidence type="ECO:0000313" key="1">
    <source>
        <dbReference type="EMBL" id="KIC93376.1"/>
    </source>
</evidence>
<dbReference type="EMBL" id="JSVC01000019">
    <property type="protein sequence ID" value="KIC93376.1"/>
    <property type="molecule type" value="Genomic_DNA"/>
</dbReference>
<keyword evidence="2" id="KW-1185">Reference proteome</keyword>